<dbReference type="GO" id="GO:0006529">
    <property type="term" value="P:asparagine biosynthetic process"/>
    <property type="evidence" value="ECO:0007669"/>
    <property type="project" value="UniProtKB-KW"/>
</dbReference>
<evidence type="ECO:0000313" key="7">
    <source>
        <dbReference type="Proteomes" id="UP000019277"/>
    </source>
</evidence>
<feature type="domain" description="Asparagine synthetase" evidence="5">
    <location>
        <begin position="83"/>
        <end position="451"/>
    </location>
</feature>
<name>W7IWN7_9PSEU</name>
<keyword evidence="3" id="KW-0061">Asparagine biosynthesis</keyword>
<dbReference type="Gene3D" id="3.40.50.620">
    <property type="entry name" value="HUPs"/>
    <property type="match status" value="2"/>
</dbReference>
<comment type="caution">
    <text evidence="6">The sequence shown here is derived from an EMBL/GenBank/DDBJ whole genome shotgun (WGS) entry which is preliminary data.</text>
</comment>
<dbReference type="AlphaFoldDB" id="W7IWN7"/>
<dbReference type="Proteomes" id="UP000019277">
    <property type="component" value="Unassembled WGS sequence"/>
</dbReference>
<dbReference type="InterPro" id="IPR051786">
    <property type="entry name" value="ASN_synthetase/amidase"/>
</dbReference>
<evidence type="ECO:0000256" key="2">
    <source>
        <dbReference type="ARBA" id="ARBA00012737"/>
    </source>
</evidence>
<evidence type="ECO:0000256" key="3">
    <source>
        <dbReference type="ARBA" id="ARBA00022888"/>
    </source>
</evidence>
<dbReference type="Pfam" id="PF00733">
    <property type="entry name" value="Asn_synthase"/>
    <property type="match status" value="1"/>
</dbReference>
<dbReference type="SUPFAM" id="SSF52402">
    <property type="entry name" value="Adenine nucleotide alpha hydrolases-like"/>
    <property type="match status" value="1"/>
</dbReference>
<dbReference type="InterPro" id="IPR001962">
    <property type="entry name" value="Asn_synthase"/>
</dbReference>
<dbReference type="eggNOG" id="COG0367">
    <property type="taxonomic scope" value="Bacteria"/>
</dbReference>
<dbReference type="PATRIC" id="fig|909613.9.peg.3802"/>
<evidence type="ECO:0000259" key="5">
    <source>
        <dbReference type="Pfam" id="PF00733"/>
    </source>
</evidence>
<keyword evidence="7" id="KW-1185">Reference proteome</keyword>
<dbReference type="GO" id="GO:0004066">
    <property type="term" value="F:asparagine synthase (glutamine-hydrolyzing) activity"/>
    <property type="evidence" value="ECO:0007669"/>
    <property type="project" value="UniProtKB-EC"/>
</dbReference>
<dbReference type="EC" id="6.3.5.4" evidence="2"/>
<dbReference type="InterPro" id="IPR014729">
    <property type="entry name" value="Rossmann-like_a/b/a_fold"/>
</dbReference>
<gene>
    <name evidence="6" type="ORF">UO65_3801</name>
</gene>
<reference evidence="6 7" key="1">
    <citation type="journal article" date="2014" name="Genome Announc.">
        <title>Draft Genome Sequence of the Antitrypanosomally Active Sponge-Associated Bacterium Actinokineospora sp. Strain EG49.</title>
        <authorList>
            <person name="Harjes J."/>
            <person name="Ryu T."/>
            <person name="Abdelmohsen U.R."/>
            <person name="Moitinho-Silva L."/>
            <person name="Horn H."/>
            <person name="Ravasi T."/>
            <person name="Hentschel U."/>
        </authorList>
    </citation>
    <scope>NUCLEOTIDE SEQUENCE [LARGE SCALE GENOMIC DNA]</scope>
    <source>
        <strain evidence="6 7">EG49</strain>
    </source>
</reference>
<organism evidence="6 7">
    <name type="scientific">Actinokineospora spheciospongiae</name>
    <dbReference type="NCBI Taxonomy" id="909613"/>
    <lineage>
        <taxon>Bacteria</taxon>
        <taxon>Bacillati</taxon>
        <taxon>Actinomycetota</taxon>
        <taxon>Actinomycetes</taxon>
        <taxon>Pseudonocardiales</taxon>
        <taxon>Pseudonocardiaceae</taxon>
        <taxon>Actinokineospora</taxon>
    </lineage>
</organism>
<keyword evidence="3" id="KW-0028">Amino-acid biosynthesis</keyword>
<comment type="pathway">
    <text evidence="1">Amino-acid biosynthesis; L-asparagine biosynthesis; L-asparagine from L-aspartate (L-Gln route): step 1/1.</text>
</comment>
<dbReference type="STRING" id="909613.UO65_3801"/>
<protein>
    <recommendedName>
        <fullName evidence="2">asparagine synthase (glutamine-hydrolyzing)</fullName>
        <ecNumber evidence="2">6.3.5.4</ecNumber>
    </recommendedName>
</protein>
<comment type="catalytic activity">
    <reaction evidence="4">
        <text>L-aspartate + L-glutamine + ATP + H2O = L-asparagine + L-glutamate + AMP + diphosphate + H(+)</text>
        <dbReference type="Rhea" id="RHEA:12228"/>
        <dbReference type="ChEBI" id="CHEBI:15377"/>
        <dbReference type="ChEBI" id="CHEBI:15378"/>
        <dbReference type="ChEBI" id="CHEBI:29985"/>
        <dbReference type="ChEBI" id="CHEBI:29991"/>
        <dbReference type="ChEBI" id="CHEBI:30616"/>
        <dbReference type="ChEBI" id="CHEBI:33019"/>
        <dbReference type="ChEBI" id="CHEBI:58048"/>
        <dbReference type="ChEBI" id="CHEBI:58359"/>
        <dbReference type="ChEBI" id="CHEBI:456215"/>
        <dbReference type="EC" id="6.3.5.4"/>
    </reaction>
</comment>
<evidence type="ECO:0000256" key="4">
    <source>
        <dbReference type="ARBA" id="ARBA00048741"/>
    </source>
</evidence>
<dbReference type="EMBL" id="AYXG01000139">
    <property type="protein sequence ID" value="EWC60871.1"/>
    <property type="molecule type" value="Genomic_DNA"/>
</dbReference>
<evidence type="ECO:0000256" key="1">
    <source>
        <dbReference type="ARBA" id="ARBA00005187"/>
    </source>
</evidence>
<dbReference type="PANTHER" id="PTHR43284">
    <property type="entry name" value="ASPARAGINE SYNTHETASE (GLUTAMINE-HYDROLYZING)"/>
    <property type="match status" value="1"/>
</dbReference>
<accession>W7IWN7</accession>
<evidence type="ECO:0000313" key="6">
    <source>
        <dbReference type="EMBL" id="EWC60871.1"/>
    </source>
</evidence>
<sequence length="480" mass="51237">MSDSPAVLRAMTGAAPDLTSVALSLAKAMPIQPFAHRTMWSGITAVGIGRWLRLPPGGVPSTHRWWSPTGGPALPVAEAAAGVRDALRDVLRAQSRSAGLVTADLSGGLDSTSICYALDDLGRRFRAFRTSSTSPWNDETGRARAAAADLGVELVEFPPLSETSTAFTLDARADPVELAEGPVVWSASRGYLDVLAPAVAATGSRVHFTGLGGDELFDVVPGVYRSVWAERGLGALGVLRRHQLSGKFPLRPFASGVADRRSYAAHLRSVVAAVAAGRAARRADSYSWFPPPVLPGWLTAEGRALVVGALEEAAAGDPEPLGADPTAHQVVESISYQGQILRQFGVVFAGTGITWQAPFTDRRVVEAALRAPVSARLDAREDKRLLAEAVAPFMPRALFAKRDRGDFTADIYAEHRRRRHDLVAGFATARLADLGLVDPHRLLPHLDSPALADVGLLELERVVGAERWLRAIDNETRSTG</sequence>
<dbReference type="PANTHER" id="PTHR43284:SF1">
    <property type="entry name" value="ASPARAGINE SYNTHETASE"/>
    <property type="match status" value="1"/>
</dbReference>
<proteinExistence type="predicted"/>